<protein>
    <submittedName>
        <fullName evidence="1">Uncharacterized protein</fullName>
    </submittedName>
</protein>
<gene>
    <name evidence="1" type="ORF">c0_g2_i1</name>
</gene>
<evidence type="ECO:0000313" key="1">
    <source>
        <dbReference type="EMBL" id="JAI46746.1"/>
    </source>
</evidence>
<sequence length="116" mass="13115">MQHYQVHNATISPRAGCQPAAALSFNTLLIALPTTVTHRQLFIYDRTSSTKFLVDTGRDISATPLPRKLKIVTSFDFKLQMVAKLEPTELRLSTQSRTFSLLCNRHSPNRELLNNC</sequence>
<dbReference type="AlphaFoldDB" id="A0A0K8W6L8"/>
<proteinExistence type="predicted"/>
<reference evidence="1" key="1">
    <citation type="submission" date="2015-06" db="EMBL/GenBank/DDBJ databases">
        <authorList>
            <person name="Hoefler B.C."/>
            <person name="Straight P.D."/>
        </authorList>
    </citation>
    <scope>NUCLEOTIDE SEQUENCE</scope>
</reference>
<organism evidence="1">
    <name type="scientific">Bactrocera latifrons</name>
    <name type="common">Malaysian fruit fly</name>
    <name type="synonym">Chaetodacus latifrons</name>
    <dbReference type="NCBI Taxonomy" id="174628"/>
    <lineage>
        <taxon>Eukaryota</taxon>
        <taxon>Metazoa</taxon>
        <taxon>Ecdysozoa</taxon>
        <taxon>Arthropoda</taxon>
        <taxon>Hexapoda</taxon>
        <taxon>Insecta</taxon>
        <taxon>Pterygota</taxon>
        <taxon>Neoptera</taxon>
        <taxon>Endopterygota</taxon>
        <taxon>Diptera</taxon>
        <taxon>Brachycera</taxon>
        <taxon>Muscomorpha</taxon>
        <taxon>Tephritoidea</taxon>
        <taxon>Tephritidae</taxon>
        <taxon>Bactrocera</taxon>
        <taxon>Bactrocera</taxon>
    </lineage>
</organism>
<name>A0A0K8W6L8_BACLA</name>
<dbReference type="EMBL" id="GDHF01005568">
    <property type="protein sequence ID" value="JAI46746.1"/>
    <property type="molecule type" value="Transcribed_RNA"/>
</dbReference>
<accession>A0A0K8W6L8</accession>